<accession>A0A6S6THT7</accession>
<evidence type="ECO:0000313" key="1">
    <source>
        <dbReference type="EMBL" id="CAA6814448.1"/>
    </source>
</evidence>
<name>A0A6S6THT7_9GAMM</name>
<reference evidence="1" key="1">
    <citation type="submission" date="2020-01" db="EMBL/GenBank/DDBJ databases">
        <authorList>
            <person name="Meier V. D."/>
            <person name="Meier V D."/>
        </authorList>
    </citation>
    <scope>NUCLEOTIDE SEQUENCE</scope>
    <source>
        <strain evidence="1">HLG_WM_MAG_07</strain>
    </source>
</reference>
<dbReference type="EMBL" id="CACVAY010000069">
    <property type="protein sequence ID" value="CAA6814448.1"/>
    <property type="molecule type" value="Genomic_DNA"/>
</dbReference>
<organism evidence="1">
    <name type="scientific">uncultured Thiotrichaceae bacterium</name>
    <dbReference type="NCBI Taxonomy" id="298394"/>
    <lineage>
        <taxon>Bacteria</taxon>
        <taxon>Pseudomonadati</taxon>
        <taxon>Pseudomonadota</taxon>
        <taxon>Gammaproteobacteria</taxon>
        <taxon>Thiotrichales</taxon>
        <taxon>Thiotrichaceae</taxon>
        <taxon>environmental samples</taxon>
    </lineage>
</organism>
<gene>
    <name evidence="1" type="ORF">HELGO_WM40471</name>
</gene>
<sequence>MSHSREAKMNMKTLMEKLRPFWEGNAEALAELESGVITLNVTDTNGQVHASFELDIVVNDLQVLLEDRIRKGVVSFFDALRESFSNSAISMQDVEKINIFLAGNSSKSALVSKVFDEEIKLRSEAIKKALHFTDEQSIFELHQTLGNNEDAIDKPTGKTGVAFGLIETRKGGKTLVIDHNTDENNINFKYYLGMNKRNKFRTLIDRSDEYNQWTDFIDAGEDTFEVYYASLASASTNQLDISDPSIQKKMLRIDTVDEDASVFIRLKNATEFEYVVATEESLQNNQYLDNVKAVAL</sequence>
<proteinExistence type="predicted"/>
<dbReference type="AlphaFoldDB" id="A0A6S6THT7"/>
<protein>
    <submittedName>
        <fullName evidence="1">Uncharacterized protein</fullName>
    </submittedName>
</protein>